<dbReference type="PROSITE" id="PS50011">
    <property type="entry name" value="PROTEIN_KINASE_DOM"/>
    <property type="match status" value="1"/>
</dbReference>
<dbReference type="Pfam" id="PF00069">
    <property type="entry name" value="Pkinase"/>
    <property type="match status" value="1"/>
</dbReference>
<dbReference type="EMBL" id="JAAGMB010000570">
    <property type="protein sequence ID" value="NEB19960.1"/>
    <property type="molecule type" value="Genomic_DNA"/>
</dbReference>
<accession>A0A6N9UUP7</accession>
<gene>
    <name evidence="2" type="ORF">G3I46_26290</name>
</gene>
<name>A0A6N9UUP7_9ACTN</name>
<dbReference type="PANTHER" id="PTHR44329">
    <property type="entry name" value="SERINE/THREONINE-PROTEIN KINASE TNNI3K-RELATED"/>
    <property type="match status" value="1"/>
</dbReference>
<dbReference type="Gene3D" id="1.10.510.10">
    <property type="entry name" value="Transferase(Phosphotransferase) domain 1"/>
    <property type="match status" value="1"/>
</dbReference>
<reference evidence="2 3" key="1">
    <citation type="submission" date="2020-01" db="EMBL/GenBank/DDBJ databases">
        <title>Insect and environment-associated Actinomycetes.</title>
        <authorList>
            <person name="Currrie C."/>
            <person name="Chevrette M."/>
            <person name="Carlson C."/>
            <person name="Stubbendieck R."/>
            <person name="Wendt-Pienkowski E."/>
        </authorList>
    </citation>
    <scope>NUCLEOTIDE SEQUENCE [LARGE SCALE GENOMIC DNA]</scope>
    <source>
        <strain evidence="2 3">SID14172</strain>
    </source>
</reference>
<dbReference type="GO" id="GO:0005524">
    <property type="term" value="F:ATP binding"/>
    <property type="evidence" value="ECO:0007669"/>
    <property type="project" value="InterPro"/>
</dbReference>
<dbReference type="AlphaFoldDB" id="A0A6N9UUP7"/>
<organism evidence="2 3">
    <name type="scientific">Streptomyces coelicoflavus</name>
    <dbReference type="NCBI Taxonomy" id="285562"/>
    <lineage>
        <taxon>Bacteria</taxon>
        <taxon>Bacillati</taxon>
        <taxon>Actinomycetota</taxon>
        <taxon>Actinomycetes</taxon>
        <taxon>Kitasatosporales</taxon>
        <taxon>Streptomycetaceae</taxon>
        <taxon>Streptomyces</taxon>
    </lineage>
</organism>
<feature type="domain" description="Protein kinase" evidence="1">
    <location>
        <begin position="1"/>
        <end position="267"/>
    </location>
</feature>
<dbReference type="InterPro" id="IPR000719">
    <property type="entry name" value="Prot_kinase_dom"/>
</dbReference>
<evidence type="ECO:0000313" key="3">
    <source>
        <dbReference type="Proteomes" id="UP000469545"/>
    </source>
</evidence>
<sequence>MVDAVAPTKQRCILSRRGSTVWEVEGDRGKFAVKLGYPIEATAEWAAQEWTALAPAREGAILFRLGVRFISYGDWERGTWSIQPWHEGPDLHHVWASCRREGSAIEPHVDVARSCAHALAALHAQGWTHGDVQPAHFIIGPGDTHLIDLALARGNWVPEGRDFPYRGCLVHYEAPEISASVLATGEAEPSPESDIYALGATLLMSGTGWRAVEYPVDAPRAVQRQAIVDGNRRKVSMPGKLGTLVDDMLSYNPGDRPTIDEVVAALS</sequence>
<keyword evidence="3" id="KW-1185">Reference proteome</keyword>
<evidence type="ECO:0000259" key="1">
    <source>
        <dbReference type="PROSITE" id="PS50011"/>
    </source>
</evidence>
<comment type="caution">
    <text evidence="2">The sequence shown here is derived from an EMBL/GenBank/DDBJ whole genome shotgun (WGS) entry which is preliminary data.</text>
</comment>
<keyword evidence="2" id="KW-0418">Kinase</keyword>
<protein>
    <submittedName>
        <fullName evidence="2">Protein kinase</fullName>
    </submittedName>
</protein>
<dbReference type="GO" id="GO:0004674">
    <property type="term" value="F:protein serine/threonine kinase activity"/>
    <property type="evidence" value="ECO:0007669"/>
    <property type="project" value="TreeGrafter"/>
</dbReference>
<dbReference type="SUPFAM" id="SSF56112">
    <property type="entry name" value="Protein kinase-like (PK-like)"/>
    <property type="match status" value="1"/>
</dbReference>
<dbReference type="InterPro" id="IPR051681">
    <property type="entry name" value="Ser/Thr_Kinases-Pseudokinases"/>
</dbReference>
<dbReference type="SMART" id="SM00220">
    <property type="entry name" value="S_TKc"/>
    <property type="match status" value="1"/>
</dbReference>
<evidence type="ECO:0000313" key="2">
    <source>
        <dbReference type="EMBL" id="NEB19960.1"/>
    </source>
</evidence>
<dbReference type="Proteomes" id="UP000469545">
    <property type="component" value="Unassembled WGS sequence"/>
</dbReference>
<proteinExistence type="predicted"/>
<keyword evidence="2" id="KW-0808">Transferase</keyword>
<dbReference type="InterPro" id="IPR011009">
    <property type="entry name" value="Kinase-like_dom_sf"/>
</dbReference>